<feature type="domain" description="Methyl-accepting transducer" evidence="7">
    <location>
        <begin position="414"/>
        <end position="650"/>
    </location>
</feature>
<dbReference type="GO" id="GO:0004888">
    <property type="term" value="F:transmembrane signaling receptor activity"/>
    <property type="evidence" value="ECO:0007669"/>
    <property type="project" value="InterPro"/>
</dbReference>
<keyword evidence="6" id="KW-1133">Transmembrane helix</keyword>
<dbReference type="GO" id="GO:0006935">
    <property type="term" value="P:chemotaxis"/>
    <property type="evidence" value="ECO:0007669"/>
    <property type="project" value="InterPro"/>
</dbReference>
<dbReference type="SMART" id="SM00304">
    <property type="entry name" value="HAMP"/>
    <property type="match status" value="1"/>
</dbReference>
<evidence type="ECO:0000256" key="6">
    <source>
        <dbReference type="SAM" id="Phobius"/>
    </source>
</evidence>
<dbReference type="PANTHER" id="PTHR32089:SF117">
    <property type="entry name" value="METHYL ACCEPTING SENSORY TRANSDUCER WITH CACHE_1 SMALL MOLECULE BINDING DOMAIN"/>
    <property type="match status" value="1"/>
</dbReference>
<sequence length="686" mass="73750">MLSGGCLLLATVLSVVGYGYLSLSSTQDQIQQTIRAQAREETGRWLEALASQQAGEVGRRFEQALDTAATLAATLGGNTHQAQPITRAQATALLKDVVERNPDFLSIYSGWEADAFDGQDAAFTTEGHHSQASGNFAPYWSKTQHGYNLAPLGDYYSQTLSPTGIRASEWYLCPMESKAACAVDPSVYTVDGKPTLLTSFVVPVLEQGRYLGLVGADYSLNYLQQLAERLSQALYQGQARVRILSPKGIVAADSAKPDQIGKRLDEAGLMATLSQAKAQQYEHDGLLGVFAPIEINRVTQAWGIAIEIPLQALLANHVSAEEARAQQFADGLWMQLLVGILMAVLGLLGLAWAAGFISRPVDQTARMVARLSAAGGDLTQRLDVKRRDETGKLAEGINRFVHSVHEIVSDTAATVQTLQERASGAADQAQQSLENSRRQLQEIEMVATAVNQMASTADSVSSHAQQTAGAVEDTRKAVHRGQEVVGAAAGGIRHLTEQFAEVASQIASLQQQGVQIGSILDVIRTISEQTNLLALNAAIEAARAGEHGRGFAVVADEVRGLASKTQASTKEIQAMIDRLRETTVEAVDTMDEGRSLSEKVLRDAEQAEHELAQIVVAADRIGDMATQIASASEEQSQVTAEISRNVSNIHDGAARSTALAREQDEQGRTMDTLAGDVMNKMARFRY</sequence>
<dbReference type="SUPFAM" id="SSF58104">
    <property type="entry name" value="Methyl-accepting chemotaxis protein (MCP) signaling domain"/>
    <property type="match status" value="1"/>
</dbReference>
<dbReference type="CDD" id="cd11386">
    <property type="entry name" value="MCP_signal"/>
    <property type="match status" value="1"/>
</dbReference>
<dbReference type="PATRIC" id="fig|1268237.3.peg.3329"/>
<dbReference type="GO" id="GO:0016020">
    <property type="term" value="C:membrane"/>
    <property type="evidence" value="ECO:0007669"/>
    <property type="project" value="UniProtKB-SubCell"/>
</dbReference>
<evidence type="ECO:0000256" key="1">
    <source>
        <dbReference type="ARBA" id="ARBA00004370"/>
    </source>
</evidence>
<dbReference type="PANTHER" id="PTHR32089">
    <property type="entry name" value="METHYL-ACCEPTING CHEMOTAXIS PROTEIN MCPB"/>
    <property type="match status" value="1"/>
</dbReference>
<evidence type="ECO:0000259" key="8">
    <source>
        <dbReference type="PROSITE" id="PS50885"/>
    </source>
</evidence>
<proteinExistence type="inferred from homology"/>
<feature type="domain" description="HAMP" evidence="8">
    <location>
        <begin position="355"/>
        <end position="409"/>
    </location>
</feature>
<accession>N9V612</accession>
<dbReference type="CDD" id="cd06225">
    <property type="entry name" value="HAMP"/>
    <property type="match status" value="1"/>
</dbReference>
<dbReference type="InterPro" id="IPR004089">
    <property type="entry name" value="MCPsignal_dom"/>
</dbReference>
<evidence type="ECO:0000259" key="7">
    <source>
        <dbReference type="PROSITE" id="PS50111"/>
    </source>
</evidence>
<comment type="caution">
    <text evidence="9">The sequence shown here is derived from an EMBL/GenBank/DDBJ whole genome shotgun (WGS) entry which is preliminary data.</text>
</comment>
<dbReference type="InterPro" id="IPR003660">
    <property type="entry name" value="HAMP_dom"/>
</dbReference>
<dbReference type="PROSITE" id="PS50111">
    <property type="entry name" value="CHEMOTAXIS_TRANSDUC_2"/>
    <property type="match status" value="1"/>
</dbReference>
<dbReference type="SMART" id="SM00283">
    <property type="entry name" value="MA"/>
    <property type="match status" value="1"/>
</dbReference>
<organism evidence="9 10">
    <name type="scientific">Aeromonas diversa CDC 2478-85</name>
    <dbReference type="NCBI Taxonomy" id="1268237"/>
    <lineage>
        <taxon>Bacteria</taxon>
        <taxon>Pseudomonadati</taxon>
        <taxon>Pseudomonadota</taxon>
        <taxon>Gammaproteobacteria</taxon>
        <taxon>Aeromonadales</taxon>
        <taxon>Aeromonadaceae</taxon>
        <taxon>Aeromonas</taxon>
    </lineage>
</organism>
<dbReference type="Gene3D" id="1.10.287.950">
    <property type="entry name" value="Methyl-accepting chemotaxis protein"/>
    <property type="match status" value="1"/>
</dbReference>
<comment type="similarity">
    <text evidence="3">Belongs to the methyl-accepting chemotaxis (MCP) protein family.</text>
</comment>
<dbReference type="PRINTS" id="PR00260">
    <property type="entry name" value="CHEMTRNSDUCR"/>
</dbReference>
<dbReference type="PROSITE" id="PS50885">
    <property type="entry name" value="HAMP"/>
    <property type="match status" value="1"/>
</dbReference>
<evidence type="ECO:0000256" key="5">
    <source>
        <dbReference type="SAM" id="Coils"/>
    </source>
</evidence>
<comment type="subcellular location">
    <subcellularLocation>
        <location evidence="1">Membrane</location>
    </subcellularLocation>
</comment>
<evidence type="ECO:0000313" key="10">
    <source>
        <dbReference type="Proteomes" id="UP000023775"/>
    </source>
</evidence>
<dbReference type="InterPro" id="IPR004090">
    <property type="entry name" value="Chemotax_Me-accpt_rcpt"/>
</dbReference>
<evidence type="ECO:0000256" key="3">
    <source>
        <dbReference type="ARBA" id="ARBA00029447"/>
    </source>
</evidence>
<keyword evidence="6" id="KW-0812">Transmembrane</keyword>
<dbReference type="CDD" id="cd12913">
    <property type="entry name" value="PDC1_MCP_like"/>
    <property type="match status" value="1"/>
</dbReference>
<keyword evidence="5" id="KW-0175">Coiled coil</keyword>
<evidence type="ECO:0000313" key="9">
    <source>
        <dbReference type="EMBL" id="ENY70717.1"/>
    </source>
</evidence>
<reference evidence="9 10" key="1">
    <citation type="journal article" date="2013" name="Genome Announc.">
        <title>Draft Genome Sequence of the Aeromonas diversa Type Strain.</title>
        <authorList>
            <person name="Farfan M."/>
            <person name="Spataro N."/>
            <person name="Sanglas A."/>
            <person name="Albarral V."/>
            <person name="Loren J.G."/>
            <person name="Bosch E."/>
            <person name="Fuste M.C."/>
        </authorList>
    </citation>
    <scope>NUCLEOTIDE SEQUENCE [LARGE SCALE GENOMIC DNA]</scope>
    <source>
        <strain evidence="9 10">2478-85</strain>
    </source>
</reference>
<dbReference type="GO" id="GO:0007165">
    <property type="term" value="P:signal transduction"/>
    <property type="evidence" value="ECO:0007669"/>
    <property type="project" value="UniProtKB-KW"/>
</dbReference>
<dbReference type="Gene3D" id="3.30.450.20">
    <property type="entry name" value="PAS domain"/>
    <property type="match status" value="1"/>
</dbReference>
<protein>
    <submittedName>
        <fullName evidence="9">Methyl-accepting chemotaxis transducer</fullName>
    </submittedName>
</protein>
<gene>
    <name evidence="9" type="ORF">G114_16960</name>
</gene>
<dbReference type="Pfam" id="PF00015">
    <property type="entry name" value="MCPsignal"/>
    <property type="match status" value="1"/>
</dbReference>
<evidence type="ECO:0000256" key="2">
    <source>
        <dbReference type="ARBA" id="ARBA00023224"/>
    </source>
</evidence>
<name>N9V612_9GAMM</name>
<keyword evidence="2 4" id="KW-0807">Transducer</keyword>
<keyword evidence="6" id="KW-0472">Membrane</keyword>
<keyword evidence="10" id="KW-1185">Reference proteome</keyword>
<evidence type="ECO:0000256" key="4">
    <source>
        <dbReference type="PROSITE-ProRule" id="PRU00284"/>
    </source>
</evidence>
<feature type="coiled-coil region" evidence="5">
    <location>
        <begin position="419"/>
        <end position="446"/>
    </location>
</feature>
<dbReference type="Pfam" id="PF00672">
    <property type="entry name" value="HAMP"/>
    <property type="match status" value="1"/>
</dbReference>
<dbReference type="FunFam" id="1.10.287.950:FF:000001">
    <property type="entry name" value="Methyl-accepting chemotaxis sensory transducer"/>
    <property type="match status" value="1"/>
</dbReference>
<dbReference type="eggNOG" id="COG0840">
    <property type="taxonomic scope" value="Bacteria"/>
</dbReference>
<feature type="transmembrane region" description="Helical" evidence="6">
    <location>
        <begin position="332"/>
        <end position="357"/>
    </location>
</feature>
<dbReference type="AlphaFoldDB" id="N9V612"/>
<dbReference type="EMBL" id="APVG01000058">
    <property type="protein sequence ID" value="ENY70717.1"/>
    <property type="molecule type" value="Genomic_DNA"/>
</dbReference>
<dbReference type="Proteomes" id="UP000023775">
    <property type="component" value="Unassembled WGS sequence"/>
</dbReference>